<comment type="caution">
    <text evidence="2">The sequence shown here is derived from an EMBL/GenBank/DDBJ whole genome shotgun (WGS) entry which is preliminary data.</text>
</comment>
<dbReference type="AlphaFoldDB" id="A0A510YA87"/>
<dbReference type="PANTHER" id="PTHR43441:SF12">
    <property type="entry name" value="RIBOSOMAL N-ACETYLTRANSFERASE YDAF-RELATED"/>
    <property type="match status" value="1"/>
</dbReference>
<dbReference type="RefSeq" id="WP_094909140.1">
    <property type="nucleotide sequence ID" value="NZ_BJUN01000040.1"/>
</dbReference>
<dbReference type="GO" id="GO:0005737">
    <property type="term" value="C:cytoplasm"/>
    <property type="evidence" value="ECO:0007669"/>
    <property type="project" value="TreeGrafter"/>
</dbReference>
<proteinExistence type="predicted"/>
<feature type="domain" description="N-acetyltransferase" evidence="1">
    <location>
        <begin position="24"/>
        <end position="176"/>
    </location>
</feature>
<dbReference type="InterPro" id="IPR016181">
    <property type="entry name" value="Acyl_CoA_acyltransferase"/>
</dbReference>
<organism evidence="2 3">
    <name type="scientific">Marinococcus halophilus</name>
    <dbReference type="NCBI Taxonomy" id="1371"/>
    <lineage>
        <taxon>Bacteria</taxon>
        <taxon>Bacillati</taxon>
        <taxon>Bacillota</taxon>
        <taxon>Bacilli</taxon>
        <taxon>Bacillales</taxon>
        <taxon>Bacillaceae</taxon>
        <taxon>Marinococcus</taxon>
    </lineage>
</organism>
<dbReference type="InterPro" id="IPR000182">
    <property type="entry name" value="GNAT_dom"/>
</dbReference>
<dbReference type="STRING" id="1371.GCA_900166605_01286"/>
<protein>
    <submittedName>
        <fullName evidence="2">50S ribosomal protein L7 serine acetyltransferase</fullName>
    </submittedName>
</protein>
<dbReference type="GO" id="GO:0008999">
    <property type="term" value="F:protein-N-terminal-alanine acetyltransferase activity"/>
    <property type="evidence" value="ECO:0007669"/>
    <property type="project" value="TreeGrafter"/>
</dbReference>
<dbReference type="SUPFAM" id="SSF55729">
    <property type="entry name" value="Acyl-CoA N-acyltransferases (Nat)"/>
    <property type="match status" value="1"/>
</dbReference>
<evidence type="ECO:0000313" key="3">
    <source>
        <dbReference type="Proteomes" id="UP000321051"/>
    </source>
</evidence>
<keyword evidence="2" id="KW-0808">Transferase</keyword>
<dbReference type="Proteomes" id="UP000321051">
    <property type="component" value="Unassembled WGS sequence"/>
</dbReference>
<evidence type="ECO:0000259" key="1">
    <source>
        <dbReference type="PROSITE" id="PS51186"/>
    </source>
</evidence>
<name>A0A510YA87_MARHA</name>
<sequence>MFTYQIYEELYLKLLEPSDAPAIFSLTDNSREHLKEWLPWVDHTNEEKDTRAFIHEARLGWAEQKAVSAAIVFRESIIGVAGFNRLDQQNNLGEIGYWLGKDYQGKGIITAVTGALISYGFDQLGLNKIVIKAAAANAKSRAVPERLGFKQEGVLRQEHWLRDRYVDIVVYSLLNEEWKN</sequence>
<dbReference type="EMBL" id="BJUN01000040">
    <property type="protein sequence ID" value="GEK60284.1"/>
    <property type="molecule type" value="Genomic_DNA"/>
</dbReference>
<keyword evidence="2" id="KW-0689">Ribosomal protein</keyword>
<keyword evidence="2" id="KW-0687">Ribonucleoprotein</keyword>
<dbReference type="GO" id="GO:0005840">
    <property type="term" value="C:ribosome"/>
    <property type="evidence" value="ECO:0007669"/>
    <property type="project" value="UniProtKB-KW"/>
</dbReference>
<dbReference type="InterPro" id="IPR051908">
    <property type="entry name" value="Ribosomal_N-acetyltransferase"/>
</dbReference>
<gene>
    <name evidence="2" type="ORF">MHA01_31890</name>
</gene>
<dbReference type="GO" id="GO:1990189">
    <property type="term" value="F:protein N-terminal-serine acetyltransferase activity"/>
    <property type="evidence" value="ECO:0007669"/>
    <property type="project" value="TreeGrafter"/>
</dbReference>
<dbReference type="Gene3D" id="3.40.630.30">
    <property type="match status" value="1"/>
</dbReference>
<reference evidence="2 3" key="1">
    <citation type="submission" date="2019-07" db="EMBL/GenBank/DDBJ databases">
        <title>Whole genome shotgun sequence of Marinococcus halophilus NBRC 102359.</title>
        <authorList>
            <person name="Hosoyama A."/>
            <person name="Uohara A."/>
            <person name="Ohji S."/>
            <person name="Ichikawa N."/>
        </authorList>
    </citation>
    <scope>NUCLEOTIDE SEQUENCE [LARGE SCALE GENOMIC DNA]</scope>
    <source>
        <strain evidence="2 3">NBRC 102359</strain>
    </source>
</reference>
<keyword evidence="3" id="KW-1185">Reference proteome</keyword>
<accession>A0A510YA87</accession>
<dbReference type="PANTHER" id="PTHR43441">
    <property type="entry name" value="RIBOSOMAL-PROTEIN-SERINE ACETYLTRANSFERASE"/>
    <property type="match status" value="1"/>
</dbReference>
<dbReference type="OrthoDB" id="9784707at2"/>
<dbReference type="PROSITE" id="PS51186">
    <property type="entry name" value="GNAT"/>
    <property type="match status" value="1"/>
</dbReference>
<evidence type="ECO:0000313" key="2">
    <source>
        <dbReference type="EMBL" id="GEK60284.1"/>
    </source>
</evidence>
<dbReference type="Pfam" id="PF13302">
    <property type="entry name" value="Acetyltransf_3"/>
    <property type="match status" value="1"/>
</dbReference>